<dbReference type="EMBL" id="MU858059">
    <property type="protein sequence ID" value="KAK4217515.1"/>
    <property type="molecule type" value="Genomic_DNA"/>
</dbReference>
<reference evidence="2" key="1">
    <citation type="journal article" date="2023" name="Mol. Phylogenet. Evol.">
        <title>Genome-scale phylogeny and comparative genomics of the fungal order Sordariales.</title>
        <authorList>
            <person name="Hensen N."/>
            <person name="Bonometti L."/>
            <person name="Westerberg I."/>
            <person name="Brannstrom I.O."/>
            <person name="Guillou S."/>
            <person name="Cros-Aarteil S."/>
            <person name="Calhoun S."/>
            <person name="Haridas S."/>
            <person name="Kuo A."/>
            <person name="Mondo S."/>
            <person name="Pangilinan J."/>
            <person name="Riley R."/>
            <person name="LaButti K."/>
            <person name="Andreopoulos B."/>
            <person name="Lipzen A."/>
            <person name="Chen C."/>
            <person name="Yan M."/>
            <person name="Daum C."/>
            <person name="Ng V."/>
            <person name="Clum A."/>
            <person name="Steindorff A."/>
            <person name="Ohm R.A."/>
            <person name="Martin F."/>
            <person name="Silar P."/>
            <person name="Natvig D.O."/>
            <person name="Lalanne C."/>
            <person name="Gautier V."/>
            <person name="Ament-Velasquez S.L."/>
            <person name="Kruys A."/>
            <person name="Hutchinson M.I."/>
            <person name="Powell A.J."/>
            <person name="Barry K."/>
            <person name="Miller A.N."/>
            <person name="Grigoriev I.V."/>
            <person name="Debuchy R."/>
            <person name="Gladieux P."/>
            <person name="Hiltunen Thoren M."/>
            <person name="Johannesson H."/>
        </authorList>
    </citation>
    <scope>NUCLEOTIDE SEQUENCE</scope>
    <source>
        <strain evidence="2">PSN293</strain>
    </source>
</reference>
<evidence type="ECO:0000256" key="1">
    <source>
        <dbReference type="SAM" id="MobiDB-lite"/>
    </source>
</evidence>
<feature type="region of interest" description="Disordered" evidence="1">
    <location>
        <begin position="73"/>
        <end position="94"/>
    </location>
</feature>
<dbReference type="Proteomes" id="UP001301769">
    <property type="component" value="Unassembled WGS sequence"/>
</dbReference>
<accession>A0AAN6YF85</accession>
<comment type="caution">
    <text evidence="2">The sequence shown here is derived from an EMBL/GenBank/DDBJ whole genome shotgun (WGS) entry which is preliminary data.</text>
</comment>
<proteinExistence type="predicted"/>
<name>A0AAN6YF85_9PEZI</name>
<protein>
    <submittedName>
        <fullName evidence="2">Uncharacterized protein</fullName>
    </submittedName>
</protein>
<keyword evidence="3" id="KW-1185">Reference proteome</keyword>
<evidence type="ECO:0000313" key="3">
    <source>
        <dbReference type="Proteomes" id="UP001301769"/>
    </source>
</evidence>
<feature type="compositionally biased region" description="Polar residues" evidence="1">
    <location>
        <begin position="183"/>
        <end position="199"/>
    </location>
</feature>
<evidence type="ECO:0000313" key="2">
    <source>
        <dbReference type="EMBL" id="KAK4217515.1"/>
    </source>
</evidence>
<dbReference type="AlphaFoldDB" id="A0AAN6YF85"/>
<feature type="region of interest" description="Disordered" evidence="1">
    <location>
        <begin position="168"/>
        <end position="199"/>
    </location>
</feature>
<sequence>MSFYTTGEASDTFGGEKSLAISSNNLGHVSQAVHANMNVDYAAQDGLLERTVTYSQRAPDVWQGTCLTPMNPGRVRSVPAAQEDPPTPTSSEKEFEDYLRLNNRAEGGGNAGATFDETDPWLVPSVADRDLTETQREIRRGVLLRDAQNRVVRRPFILAPGVVSRGVGLRDTSPTPLPRRRQNQMGSQAQEIMPSVSSTTRPVEYQQILPPSANQSGYSAMVGLGGVGDHGNGVYAPRREPLRPSSNYEYSDASLDNNRAMFSPPVYSGRSKQTSTYDSTCGTWNNHVNASGGHDFYNGHGDGWANYANPVWQPGEFTPSELYLTGSHVIEEGQAETVYDSMGNPTHD</sequence>
<gene>
    <name evidence="2" type="ORF">QBC37DRAFT_369940</name>
</gene>
<organism evidence="2 3">
    <name type="scientific">Rhypophila decipiens</name>
    <dbReference type="NCBI Taxonomy" id="261697"/>
    <lineage>
        <taxon>Eukaryota</taxon>
        <taxon>Fungi</taxon>
        <taxon>Dikarya</taxon>
        <taxon>Ascomycota</taxon>
        <taxon>Pezizomycotina</taxon>
        <taxon>Sordariomycetes</taxon>
        <taxon>Sordariomycetidae</taxon>
        <taxon>Sordariales</taxon>
        <taxon>Naviculisporaceae</taxon>
        <taxon>Rhypophila</taxon>
    </lineage>
</organism>
<feature type="region of interest" description="Disordered" evidence="1">
    <location>
        <begin position="232"/>
        <end position="251"/>
    </location>
</feature>
<reference evidence="2" key="2">
    <citation type="submission" date="2023-05" db="EMBL/GenBank/DDBJ databases">
        <authorList>
            <consortium name="Lawrence Berkeley National Laboratory"/>
            <person name="Steindorff A."/>
            <person name="Hensen N."/>
            <person name="Bonometti L."/>
            <person name="Westerberg I."/>
            <person name="Brannstrom I.O."/>
            <person name="Guillou S."/>
            <person name="Cros-Aarteil S."/>
            <person name="Calhoun S."/>
            <person name="Haridas S."/>
            <person name="Kuo A."/>
            <person name="Mondo S."/>
            <person name="Pangilinan J."/>
            <person name="Riley R."/>
            <person name="Labutti K."/>
            <person name="Andreopoulos B."/>
            <person name="Lipzen A."/>
            <person name="Chen C."/>
            <person name="Yanf M."/>
            <person name="Daum C."/>
            <person name="Ng V."/>
            <person name="Clum A."/>
            <person name="Ohm R."/>
            <person name="Martin F."/>
            <person name="Silar P."/>
            <person name="Natvig D."/>
            <person name="Lalanne C."/>
            <person name="Gautier V."/>
            <person name="Ament-Velasquez S.L."/>
            <person name="Kruys A."/>
            <person name="Hutchinson M.I."/>
            <person name="Powell A.J."/>
            <person name="Barry K."/>
            <person name="Miller A.N."/>
            <person name="Grigoriev I.V."/>
            <person name="Debuchy R."/>
            <person name="Gladieux P."/>
            <person name="Thoren M.H."/>
            <person name="Johannesson H."/>
        </authorList>
    </citation>
    <scope>NUCLEOTIDE SEQUENCE</scope>
    <source>
        <strain evidence="2">PSN293</strain>
    </source>
</reference>